<organism evidence="2 3">
    <name type="scientific">Nonomuraea pusilla</name>
    <dbReference type="NCBI Taxonomy" id="46177"/>
    <lineage>
        <taxon>Bacteria</taxon>
        <taxon>Bacillati</taxon>
        <taxon>Actinomycetota</taxon>
        <taxon>Actinomycetes</taxon>
        <taxon>Streptosporangiales</taxon>
        <taxon>Streptosporangiaceae</taxon>
        <taxon>Nonomuraea</taxon>
    </lineage>
</organism>
<dbReference type="Gene3D" id="3.90.1200.10">
    <property type="match status" value="1"/>
</dbReference>
<dbReference type="Pfam" id="PF01636">
    <property type="entry name" value="APH"/>
    <property type="match status" value="1"/>
</dbReference>
<evidence type="ECO:0000313" key="3">
    <source>
        <dbReference type="Proteomes" id="UP000198953"/>
    </source>
</evidence>
<dbReference type="InterPro" id="IPR011009">
    <property type="entry name" value="Kinase-like_dom_sf"/>
</dbReference>
<dbReference type="Proteomes" id="UP000198953">
    <property type="component" value="Unassembled WGS sequence"/>
</dbReference>
<dbReference type="SUPFAM" id="SSF56112">
    <property type="entry name" value="Protein kinase-like (PK-like)"/>
    <property type="match status" value="1"/>
</dbReference>
<name>A0A1H7TH83_9ACTN</name>
<dbReference type="InterPro" id="IPR002575">
    <property type="entry name" value="Aminoglycoside_PTrfase"/>
</dbReference>
<evidence type="ECO:0000313" key="2">
    <source>
        <dbReference type="EMBL" id="SEL83754.1"/>
    </source>
</evidence>
<dbReference type="EMBL" id="FOBF01000007">
    <property type="protein sequence ID" value="SEL83754.1"/>
    <property type="molecule type" value="Genomic_DNA"/>
</dbReference>
<feature type="domain" description="Aminoglycoside phosphotransferase" evidence="1">
    <location>
        <begin position="120"/>
        <end position="176"/>
    </location>
</feature>
<accession>A0A1H7TH83</accession>
<keyword evidence="3" id="KW-1185">Reference proteome</keyword>
<dbReference type="STRING" id="46177.SAMN05660976_03488"/>
<proteinExistence type="predicted"/>
<dbReference type="AlphaFoldDB" id="A0A1H7TH83"/>
<protein>
    <submittedName>
        <fullName evidence="2">Phosphotransferase enzyme family protein</fullName>
    </submittedName>
</protein>
<dbReference type="RefSeq" id="WP_091101434.1">
    <property type="nucleotide sequence ID" value="NZ_FOBF01000007.1"/>
</dbReference>
<keyword evidence="2" id="KW-0808">Transferase</keyword>
<sequence>MGEEVRPVEVGREEVLAGGGVNQVVRAGDTVRRPSGRWTPAVHALLRHLETAGFAGAPRCHGLDAAGREVLGFVPGEVPGHPVPAYVRSDAALTAAALLRAYHDATAGFAAPGDAAWYFPPRRPAQVVAHGDVAPYNTVFRDGLPVAFIDFDTAHPAPRVWDVAYAAYRFVPLEDPARGAGRPVVEQARGLRLFADAYGLGAADRRALPGTVIERLEHLVGHMRARAGAGEEAFAAHLARGDHLLYGADADHLARHRATFERALLVPSGA</sequence>
<evidence type="ECO:0000259" key="1">
    <source>
        <dbReference type="Pfam" id="PF01636"/>
    </source>
</evidence>
<dbReference type="OrthoDB" id="236897at2"/>
<gene>
    <name evidence="2" type="ORF">SAMN05660976_03488</name>
</gene>
<dbReference type="GO" id="GO:0016740">
    <property type="term" value="F:transferase activity"/>
    <property type="evidence" value="ECO:0007669"/>
    <property type="project" value="UniProtKB-KW"/>
</dbReference>
<reference evidence="2 3" key="1">
    <citation type="submission" date="2016-10" db="EMBL/GenBank/DDBJ databases">
        <authorList>
            <person name="de Groot N.N."/>
        </authorList>
    </citation>
    <scope>NUCLEOTIDE SEQUENCE [LARGE SCALE GENOMIC DNA]</scope>
    <source>
        <strain evidence="2 3">DSM 43357</strain>
    </source>
</reference>